<evidence type="ECO:0000313" key="1">
    <source>
        <dbReference type="EMBL" id="SVC46234.1"/>
    </source>
</evidence>
<organism evidence="1">
    <name type="scientific">marine metagenome</name>
    <dbReference type="NCBI Taxonomy" id="408172"/>
    <lineage>
        <taxon>unclassified sequences</taxon>
        <taxon>metagenomes</taxon>
        <taxon>ecological metagenomes</taxon>
    </lineage>
</organism>
<sequence length="253" mass="29923">MTKKLTGAVLPRFKVTEEERNTLFGLWETYYQNVDRQMFEEDIAEKDWILTLSDEQGIIRGFTPLKFYEMEIQGKTIRAIFNGSTIIARDYWGDQELVHTWCRFMAEMKREDPEIPLYWYLIVSGFRTYMFLPIFFKEFYPNHGKETPAVEQEVIDTLGKMKFPQEYRDGIIHVKEPRECLDPEIAIPGEHKLRNPNIRFFVEKNKEYLRGDEMVCLTEFTIENTKRTANQIARHVIGTPNTRRFVIKGVAAS</sequence>
<dbReference type="EMBL" id="UINC01092554">
    <property type="protein sequence ID" value="SVC46234.1"/>
    <property type="molecule type" value="Genomic_DNA"/>
</dbReference>
<reference evidence="1" key="1">
    <citation type="submission" date="2018-05" db="EMBL/GenBank/DDBJ databases">
        <authorList>
            <person name="Lanie J.A."/>
            <person name="Ng W.-L."/>
            <person name="Kazmierczak K.M."/>
            <person name="Andrzejewski T.M."/>
            <person name="Davidsen T.M."/>
            <person name="Wayne K.J."/>
            <person name="Tettelin H."/>
            <person name="Glass J.I."/>
            <person name="Rusch D."/>
            <person name="Podicherti R."/>
            <person name="Tsui H.-C.T."/>
            <person name="Winkler M.E."/>
        </authorList>
    </citation>
    <scope>NUCLEOTIDE SEQUENCE</scope>
</reference>
<proteinExistence type="predicted"/>
<name>A0A382MBB2_9ZZZZ</name>
<evidence type="ECO:0008006" key="2">
    <source>
        <dbReference type="Google" id="ProtNLM"/>
    </source>
</evidence>
<protein>
    <recommendedName>
        <fullName evidence="2">N-acetyltransferase domain-containing protein</fullName>
    </recommendedName>
</protein>
<gene>
    <name evidence="1" type="ORF">METZ01_LOCUS299088</name>
</gene>
<dbReference type="AlphaFoldDB" id="A0A382MBB2"/>
<accession>A0A382MBB2</accession>